<dbReference type="EMBL" id="CP158256">
    <property type="protein sequence ID" value="XDJ53872.1"/>
    <property type="molecule type" value="Genomic_DNA"/>
</dbReference>
<accession>A0AB39DI20</accession>
<keyword evidence="1" id="KW-0378">Hydrolase</keyword>
<sequence length="320" mass="35944">MPVNLDKPHLWKTDVATSVDMYNRWFIDFAPAAFRDTRVRTTRSVQEALRATAYLTNVQPALLRQSPEILPTLRMSMCPPLAVDRLIGLSGASPNLVKCMEKEQRLPVRMSSARADHELGKIATVIESLADPDIFVWLNRAAPATKAETHRAATIIADRLCGAVTNPIIRNAQEQRQLAVIQAYLEQHGYKWLPPGDGARFDIMSPGTFSFRMNVPITQTTGTRSINIPVDVVIMPKTAKHGDLPLFFEAKSAGDFTNTNKRRKEEAVKMAQLRHTYGPDVRFNLFLCGYFDSGYLGYEAAEGIDWVWEHRIDDLALFGI</sequence>
<gene>
    <name evidence="1" type="ORF">ABRZ01_05155</name>
</gene>
<name>A0AB39DI20_9BURK</name>
<dbReference type="REBASE" id="857599">
    <property type="entry name" value="Cgi4ORF5160P"/>
</dbReference>
<protein>
    <submittedName>
        <fullName evidence="1">XamI family restriction endonuclease</fullName>
        <ecNumber evidence="1">3.1.21.-</ecNumber>
    </submittedName>
</protein>
<dbReference type="GO" id="GO:0003677">
    <property type="term" value="F:DNA binding"/>
    <property type="evidence" value="ECO:0007669"/>
    <property type="project" value="InterPro"/>
</dbReference>
<evidence type="ECO:0000313" key="1">
    <source>
        <dbReference type="EMBL" id="XDJ53872.1"/>
    </source>
</evidence>
<dbReference type="AlphaFoldDB" id="A0AB39DI20"/>
<dbReference type="GO" id="GO:0009307">
    <property type="term" value="P:DNA restriction-modification system"/>
    <property type="evidence" value="ECO:0007669"/>
    <property type="project" value="InterPro"/>
</dbReference>
<dbReference type="Pfam" id="PF09572">
    <property type="entry name" value="RE_XamI"/>
    <property type="match status" value="1"/>
</dbReference>
<keyword evidence="1" id="KW-0255">Endonuclease</keyword>
<reference evidence="1" key="1">
    <citation type="submission" date="2024-05" db="EMBL/GenBank/DDBJ databases">
        <authorList>
            <person name="Luo Y.-C."/>
            <person name="Nicholds J."/>
            <person name="Mortimer T."/>
            <person name="Maboni G."/>
        </authorList>
    </citation>
    <scope>NUCLEOTIDE SEQUENCE</scope>
    <source>
        <strain evidence="1">150964</strain>
    </source>
</reference>
<dbReference type="InterPro" id="IPR019072">
    <property type="entry name" value="Restrct_endonuc_II_XamI"/>
</dbReference>
<proteinExistence type="predicted"/>
<organism evidence="1">
    <name type="scientific">Castellaniella ginsengisoli</name>
    <dbReference type="NCBI Taxonomy" id="546114"/>
    <lineage>
        <taxon>Bacteria</taxon>
        <taxon>Pseudomonadati</taxon>
        <taxon>Pseudomonadota</taxon>
        <taxon>Betaproteobacteria</taxon>
        <taxon>Burkholderiales</taxon>
        <taxon>Alcaligenaceae</taxon>
        <taxon>Castellaniella</taxon>
    </lineage>
</organism>
<dbReference type="GO" id="GO:0009036">
    <property type="term" value="F:type II site-specific deoxyribonuclease activity"/>
    <property type="evidence" value="ECO:0007669"/>
    <property type="project" value="InterPro"/>
</dbReference>
<dbReference type="RefSeq" id="WP_368644522.1">
    <property type="nucleotide sequence ID" value="NZ_CP158256.1"/>
</dbReference>
<dbReference type="EC" id="3.1.21.-" evidence="1"/>
<keyword evidence="1" id="KW-0540">Nuclease</keyword>